<evidence type="ECO:0000313" key="3">
    <source>
        <dbReference type="Proteomes" id="UP000226431"/>
    </source>
</evidence>
<organism evidence="2 3">
    <name type="scientific">Ophiocordyceps camponoti-rufipedis</name>
    <dbReference type="NCBI Taxonomy" id="2004952"/>
    <lineage>
        <taxon>Eukaryota</taxon>
        <taxon>Fungi</taxon>
        <taxon>Dikarya</taxon>
        <taxon>Ascomycota</taxon>
        <taxon>Pezizomycotina</taxon>
        <taxon>Sordariomycetes</taxon>
        <taxon>Hypocreomycetidae</taxon>
        <taxon>Hypocreales</taxon>
        <taxon>Ophiocordycipitaceae</taxon>
        <taxon>Ophiocordyceps</taxon>
    </lineage>
</organism>
<feature type="region of interest" description="Disordered" evidence="1">
    <location>
        <begin position="224"/>
        <end position="283"/>
    </location>
</feature>
<feature type="region of interest" description="Disordered" evidence="1">
    <location>
        <begin position="140"/>
        <end position="165"/>
    </location>
</feature>
<dbReference type="STRING" id="2004952.A0A2C5Z967"/>
<proteinExistence type="predicted"/>
<gene>
    <name evidence="2" type="ORF">CDD80_1427</name>
</gene>
<reference evidence="2 3" key="1">
    <citation type="submission" date="2017-06" db="EMBL/GenBank/DDBJ databases">
        <title>Ant-infecting Ophiocordyceps genomes reveal a high diversity of potential behavioral manipulation genes and a possible major role for enterotoxins.</title>
        <authorList>
            <person name="De Bekker C."/>
            <person name="Evans H.C."/>
            <person name="Brachmann A."/>
            <person name="Hughes D.P."/>
        </authorList>
    </citation>
    <scope>NUCLEOTIDE SEQUENCE [LARGE SCALE GENOMIC DNA]</scope>
    <source>
        <strain evidence="2 3">Map16</strain>
    </source>
</reference>
<dbReference type="EMBL" id="NJES01000158">
    <property type="protein sequence ID" value="PHH76566.1"/>
    <property type="molecule type" value="Genomic_DNA"/>
</dbReference>
<keyword evidence="3" id="KW-1185">Reference proteome</keyword>
<dbReference type="AlphaFoldDB" id="A0A2C5Z967"/>
<dbReference type="OrthoDB" id="5151375at2759"/>
<feature type="region of interest" description="Disordered" evidence="1">
    <location>
        <begin position="182"/>
        <end position="206"/>
    </location>
</feature>
<evidence type="ECO:0000313" key="2">
    <source>
        <dbReference type="EMBL" id="PHH76566.1"/>
    </source>
</evidence>
<feature type="compositionally biased region" description="Basic and acidic residues" evidence="1">
    <location>
        <begin position="225"/>
        <end position="234"/>
    </location>
</feature>
<evidence type="ECO:0000256" key="1">
    <source>
        <dbReference type="SAM" id="MobiDB-lite"/>
    </source>
</evidence>
<name>A0A2C5Z967_9HYPO</name>
<sequence length="283" mass="31149">MASKEEIIRAVRGPIGCNGVRSVKDLGLMRQETLERRLYAARRDISTNIMAAVYASWVQEQACRVKGTPSPAIIDAWCRFLADRGCEKKDITLAWIQAALNALENWYKNMSPEHVRTLRMRIVTEIAKRFPENDAMDIDRRQTPVSARGNKTRGSVAPDHGSSKAPTCRVCGSIQHLQDNCPGQTYGFDPRSFPDSSDDNENEYDYQCSSHSAVPKLRARQVGFARDDDDKTPRGQDVSMGGTTPRTATHGKLDLSAAMEGINLNSDTGTATQAPVAQGTSSD</sequence>
<protein>
    <submittedName>
        <fullName evidence="2">Uncharacterized protein</fullName>
    </submittedName>
</protein>
<accession>A0A2C5Z967</accession>
<feature type="compositionally biased region" description="Polar residues" evidence="1">
    <location>
        <begin position="263"/>
        <end position="283"/>
    </location>
</feature>
<comment type="caution">
    <text evidence="2">The sequence shown here is derived from an EMBL/GenBank/DDBJ whole genome shotgun (WGS) entry which is preliminary data.</text>
</comment>
<dbReference type="Proteomes" id="UP000226431">
    <property type="component" value="Unassembled WGS sequence"/>
</dbReference>